<dbReference type="VEuPathDB" id="FungiDB:SDRG_05255"/>
<dbReference type="Pfam" id="PF09773">
    <property type="entry name" value="Meckelin"/>
    <property type="match status" value="1"/>
</dbReference>
<dbReference type="STRING" id="1156394.T0S4L0"/>
<dbReference type="PANTHER" id="PTHR21274">
    <property type="entry name" value="MECKELIN"/>
    <property type="match status" value="1"/>
</dbReference>
<sequence>MRDLGRVGLLGALGLGVVYGLATTTCGPTQYFDTPSLSCASCPTGMVGRNAAAACTCSAGAILAVNPSQLCWNAWPKPCDARTCVNCPAATVPSRDGAACLPCDNTTLGIRNNDCQCRAGMVLVDRYANATLLAAKTCLPCNNGSVDASGYVCTLCPVDMLSGSNGCVCRPGFVSTGIAAIGLLRCVDQGNVSAITAMYPLQSATQVTFADASRTFTSAIFEHYFTSAAVGCYYYSNEDNNGACQTLGNLCVLQMFASSSAACSLLRQLASSSRLTTSNGMSGWSATLPFLLYNGGATSILTQTSLQLTMSFSAAANPGTNDTLQFMLASYTLNGTYLGLHPLSTQLLLCDPTARGNFGFGLDWLRFGLSKTFAYSCDLTAAFASPPNVLLYELYLVDTDKSLLPVPIRVLNYRDGRNLAVNINRAPTDVEGDQLTHRFYVLDAASGVASGYTTPSVVSYASRLLLSIQTQASSVSALYPPVLTIEYTSIESPDAIVSSVFQVQYSSSTKAFWSVALALFVLACVVSGCSVLLQYYTWQRRHTRGSDITASTCTTVLFLSTFALRSSHRLEDILGRTLASTLSTWLVGILSVLTGYYLIFFKLQSAVYTLLPEHNPSYGVSDEYAPFEIVLVGAAMAKTIALLCTVYVQASVEMFFLDWEKPRGTPESPSPVSIWRTILVANEWNELQTARGSSLPLTLLGLLWLLLGCEYATLASPQPLVYGMAFGAPNEYLRFANVVAWWTVLTASQWLWRWLIYERWISEPRHLLFLDLCTLAKVSCVLLDEAYHGYYLHCRSPYAFADGSMLDLTEQLKQEAAGLTASRGLDGGPDDCQCFELFLTKAWRKRFMKLYGAEEAKTHAQPTLLHDVLERRRTNTLLAPPRKAAPSPKLVHAGHKLTAFLRSFVDNTDESFRWKMVSGQPCLARYFRLPPDLSAAKTSLFVADAQATGFTSMLFLGLETELVLWNMLVFATCDVWWGNHAISALWTYVAECALVRLRQHWGTRNVAKRTLVDARFLI</sequence>
<dbReference type="eggNOG" id="KOG4611">
    <property type="taxonomic scope" value="Eukaryota"/>
</dbReference>
<evidence type="ECO:0000313" key="2">
    <source>
        <dbReference type="EMBL" id="EQC37667.1"/>
    </source>
</evidence>
<dbReference type="OMA" id="YITENKG"/>
<feature type="transmembrane region" description="Helical" evidence="1">
    <location>
        <begin position="511"/>
        <end position="536"/>
    </location>
</feature>
<dbReference type="GO" id="GO:0036038">
    <property type="term" value="C:MKS complex"/>
    <property type="evidence" value="ECO:0007669"/>
    <property type="project" value="InterPro"/>
</dbReference>
<keyword evidence="1" id="KW-0472">Membrane</keyword>
<accession>T0S4L0</accession>
<name>T0S4L0_SAPDV</name>
<dbReference type="AlphaFoldDB" id="T0S4L0"/>
<dbReference type="RefSeq" id="XP_008609187.1">
    <property type="nucleotide sequence ID" value="XM_008610965.1"/>
</dbReference>
<keyword evidence="3" id="KW-1185">Reference proteome</keyword>
<proteinExistence type="predicted"/>
<dbReference type="Proteomes" id="UP000030762">
    <property type="component" value="Unassembled WGS sequence"/>
</dbReference>
<gene>
    <name evidence="2" type="ORF">SDRG_05255</name>
</gene>
<evidence type="ECO:0000313" key="3">
    <source>
        <dbReference type="Proteomes" id="UP000030762"/>
    </source>
</evidence>
<reference evidence="2 3" key="1">
    <citation type="submission" date="2012-04" db="EMBL/GenBank/DDBJ databases">
        <title>The Genome Sequence of Saprolegnia declina VS20.</title>
        <authorList>
            <consortium name="The Broad Institute Genome Sequencing Platform"/>
            <person name="Russ C."/>
            <person name="Nusbaum C."/>
            <person name="Tyler B."/>
            <person name="van West P."/>
            <person name="Dieguez-Uribeondo J."/>
            <person name="de Bruijn I."/>
            <person name="Tripathy S."/>
            <person name="Jiang R."/>
            <person name="Young S.K."/>
            <person name="Zeng Q."/>
            <person name="Gargeya S."/>
            <person name="Fitzgerald M."/>
            <person name="Haas B."/>
            <person name="Abouelleil A."/>
            <person name="Alvarado L."/>
            <person name="Arachchi H.M."/>
            <person name="Berlin A."/>
            <person name="Chapman S.B."/>
            <person name="Goldberg J."/>
            <person name="Griggs A."/>
            <person name="Gujja S."/>
            <person name="Hansen M."/>
            <person name="Howarth C."/>
            <person name="Imamovic A."/>
            <person name="Larimer J."/>
            <person name="McCowen C."/>
            <person name="Montmayeur A."/>
            <person name="Murphy C."/>
            <person name="Neiman D."/>
            <person name="Pearson M."/>
            <person name="Priest M."/>
            <person name="Roberts A."/>
            <person name="Saif S."/>
            <person name="Shea T."/>
            <person name="Sisk P."/>
            <person name="Sykes S."/>
            <person name="Wortman J."/>
            <person name="Nusbaum C."/>
            <person name="Birren B."/>
        </authorList>
    </citation>
    <scope>NUCLEOTIDE SEQUENCE [LARGE SCALE GENOMIC DNA]</scope>
    <source>
        <strain evidence="2 3">VS20</strain>
    </source>
</reference>
<protein>
    <submittedName>
        <fullName evidence="2">Uncharacterized protein</fullName>
    </submittedName>
</protein>
<organism evidence="2 3">
    <name type="scientific">Saprolegnia diclina (strain VS20)</name>
    <dbReference type="NCBI Taxonomy" id="1156394"/>
    <lineage>
        <taxon>Eukaryota</taxon>
        <taxon>Sar</taxon>
        <taxon>Stramenopiles</taxon>
        <taxon>Oomycota</taxon>
        <taxon>Saprolegniomycetes</taxon>
        <taxon>Saprolegniales</taxon>
        <taxon>Saprolegniaceae</taxon>
        <taxon>Saprolegnia</taxon>
    </lineage>
</organism>
<dbReference type="InParanoid" id="T0S4L0"/>
<dbReference type="PANTHER" id="PTHR21274:SF0">
    <property type="entry name" value="MECKELIN"/>
    <property type="match status" value="1"/>
</dbReference>
<dbReference type="InterPro" id="IPR019170">
    <property type="entry name" value="Meckelin"/>
</dbReference>
<dbReference type="EMBL" id="JH767144">
    <property type="protein sequence ID" value="EQC37667.1"/>
    <property type="molecule type" value="Genomic_DNA"/>
</dbReference>
<dbReference type="GO" id="GO:0060271">
    <property type="term" value="P:cilium assembly"/>
    <property type="evidence" value="ECO:0007669"/>
    <property type="project" value="InterPro"/>
</dbReference>
<keyword evidence="1" id="KW-0812">Transmembrane</keyword>
<keyword evidence="1" id="KW-1133">Transmembrane helix</keyword>
<dbReference type="GeneID" id="19945982"/>
<evidence type="ECO:0000256" key="1">
    <source>
        <dbReference type="SAM" id="Phobius"/>
    </source>
</evidence>
<feature type="transmembrane region" description="Helical" evidence="1">
    <location>
        <begin position="578"/>
        <end position="599"/>
    </location>
</feature>
<dbReference type="OrthoDB" id="419138at2759"/>